<keyword evidence="4 7" id="KW-0863">Zinc-finger</keyword>
<evidence type="ECO:0000256" key="5">
    <source>
        <dbReference type="ARBA" id="ARBA00022833"/>
    </source>
</evidence>
<evidence type="ECO:0000256" key="6">
    <source>
        <dbReference type="ARBA" id="ARBA00023242"/>
    </source>
</evidence>
<evidence type="ECO:0000256" key="8">
    <source>
        <dbReference type="SAM" id="MobiDB-lite"/>
    </source>
</evidence>
<dbReference type="InterPro" id="IPR050331">
    <property type="entry name" value="Zinc_finger"/>
</dbReference>
<dbReference type="Pfam" id="PF00096">
    <property type="entry name" value="zf-C2H2"/>
    <property type="match status" value="1"/>
</dbReference>
<dbReference type="PROSITE" id="PS50157">
    <property type="entry name" value="ZINC_FINGER_C2H2_2"/>
    <property type="match status" value="2"/>
</dbReference>
<dbReference type="FunFam" id="3.30.160.60:FF:002343">
    <property type="entry name" value="Zinc finger protein 33A"/>
    <property type="match status" value="1"/>
</dbReference>
<evidence type="ECO:0000256" key="4">
    <source>
        <dbReference type="ARBA" id="ARBA00022771"/>
    </source>
</evidence>
<dbReference type="GO" id="GO:0008270">
    <property type="term" value="F:zinc ion binding"/>
    <property type="evidence" value="ECO:0007669"/>
    <property type="project" value="UniProtKB-KW"/>
</dbReference>
<organism evidence="10 11">
    <name type="scientific">Oncorhynchus tshawytscha</name>
    <name type="common">Chinook salmon</name>
    <name type="synonym">Salmo tshawytscha</name>
    <dbReference type="NCBI Taxonomy" id="74940"/>
    <lineage>
        <taxon>Eukaryota</taxon>
        <taxon>Metazoa</taxon>
        <taxon>Chordata</taxon>
        <taxon>Craniata</taxon>
        <taxon>Vertebrata</taxon>
        <taxon>Euteleostomi</taxon>
        <taxon>Actinopterygii</taxon>
        <taxon>Neopterygii</taxon>
        <taxon>Teleostei</taxon>
        <taxon>Protacanthopterygii</taxon>
        <taxon>Salmoniformes</taxon>
        <taxon>Salmonidae</taxon>
        <taxon>Salmoninae</taxon>
        <taxon>Oncorhynchus</taxon>
    </lineage>
</organism>
<feature type="domain" description="C2H2-type" evidence="9">
    <location>
        <begin position="140"/>
        <end position="167"/>
    </location>
</feature>
<dbReference type="InterPro" id="IPR036236">
    <property type="entry name" value="Znf_C2H2_sf"/>
</dbReference>
<sequence length="167" mass="18301">MDISKDTGEEQDCNGGKGAEEEEEEKRRRRRRGGEEEPNSEKGGNVVWSAKTVGRGSPVGRHSTSIVTSTLTRMNWPHSPVRSVALPSITAAASSSTHQYLHTGQKPFRCPDCGKTFALAQNMKAHCRQSKEDKATMGGLDCAECGVQFPAVSQLYEHYLQHARGEV</sequence>
<dbReference type="Ensembl" id="ENSOTST00005140522.1">
    <property type="protein sequence ID" value="ENSOTSP00005150287.1"/>
    <property type="gene ID" value="ENSOTSG00005073406.1"/>
</dbReference>
<protein>
    <recommendedName>
        <fullName evidence="9">C2H2-type domain-containing protein</fullName>
    </recommendedName>
</protein>
<keyword evidence="2" id="KW-0479">Metal-binding</keyword>
<dbReference type="GO" id="GO:0010468">
    <property type="term" value="P:regulation of gene expression"/>
    <property type="evidence" value="ECO:0007669"/>
    <property type="project" value="TreeGrafter"/>
</dbReference>
<name>A0AAZ3SB38_ONCTS</name>
<evidence type="ECO:0000256" key="1">
    <source>
        <dbReference type="ARBA" id="ARBA00004123"/>
    </source>
</evidence>
<feature type="domain" description="C2H2-type" evidence="9">
    <location>
        <begin position="108"/>
        <end position="135"/>
    </location>
</feature>
<dbReference type="AlphaFoldDB" id="A0AAZ3SB38"/>
<evidence type="ECO:0000256" key="2">
    <source>
        <dbReference type="ARBA" id="ARBA00022723"/>
    </source>
</evidence>
<comment type="subcellular location">
    <subcellularLocation>
        <location evidence="1">Nucleus</location>
    </subcellularLocation>
</comment>
<proteinExistence type="predicted"/>
<accession>A0AAZ3SB38</accession>
<reference evidence="10" key="2">
    <citation type="submission" date="2025-08" db="UniProtKB">
        <authorList>
            <consortium name="Ensembl"/>
        </authorList>
    </citation>
    <scope>IDENTIFICATION</scope>
</reference>
<dbReference type="SUPFAM" id="SSF57667">
    <property type="entry name" value="beta-beta-alpha zinc fingers"/>
    <property type="match status" value="1"/>
</dbReference>
<dbReference type="PANTHER" id="PTHR16515">
    <property type="entry name" value="PR DOMAIN ZINC FINGER PROTEIN"/>
    <property type="match status" value="1"/>
</dbReference>
<dbReference type="Proteomes" id="UP000694402">
    <property type="component" value="Unassembled WGS sequence"/>
</dbReference>
<evidence type="ECO:0000313" key="11">
    <source>
        <dbReference type="Proteomes" id="UP000694402"/>
    </source>
</evidence>
<dbReference type="GO" id="GO:0005634">
    <property type="term" value="C:nucleus"/>
    <property type="evidence" value="ECO:0007669"/>
    <property type="project" value="UniProtKB-SubCell"/>
</dbReference>
<keyword evidence="3" id="KW-0677">Repeat</keyword>
<evidence type="ECO:0000259" key="9">
    <source>
        <dbReference type="PROSITE" id="PS50157"/>
    </source>
</evidence>
<dbReference type="PANTHER" id="PTHR16515:SF49">
    <property type="entry name" value="GASTRULA ZINC FINGER PROTEIN XLCGF49.1-LIKE-RELATED"/>
    <property type="match status" value="1"/>
</dbReference>
<evidence type="ECO:0000256" key="7">
    <source>
        <dbReference type="PROSITE-ProRule" id="PRU00042"/>
    </source>
</evidence>
<evidence type="ECO:0000256" key="3">
    <source>
        <dbReference type="ARBA" id="ARBA00022737"/>
    </source>
</evidence>
<dbReference type="PROSITE" id="PS00028">
    <property type="entry name" value="ZINC_FINGER_C2H2_1"/>
    <property type="match status" value="1"/>
</dbReference>
<keyword evidence="6" id="KW-0539">Nucleus</keyword>
<dbReference type="InterPro" id="IPR013087">
    <property type="entry name" value="Znf_C2H2_type"/>
</dbReference>
<keyword evidence="5" id="KW-0862">Zinc</keyword>
<dbReference type="SMART" id="SM00355">
    <property type="entry name" value="ZnF_C2H2"/>
    <property type="match status" value="2"/>
</dbReference>
<feature type="region of interest" description="Disordered" evidence="8">
    <location>
        <begin position="1"/>
        <end position="62"/>
    </location>
</feature>
<keyword evidence="11" id="KW-1185">Reference proteome</keyword>
<dbReference type="Gene3D" id="3.30.160.60">
    <property type="entry name" value="Classic Zinc Finger"/>
    <property type="match status" value="1"/>
</dbReference>
<evidence type="ECO:0000313" key="10">
    <source>
        <dbReference type="Ensembl" id="ENSOTSP00005150287.1"/>
    </source>
</evidence>
<reference evidence="10" key="3">
    <citation type="submission" date="2025-09" db="UniProtKB">
        <authorList>
            <consortium name="Ensembl"/>
        </authorList>
    </citation>
    <scope>IDENTIFICATION</scope>
</reference>
<reference evidence="11" key="1">
    <citation type="journal article" date="2018" name="PLoS ONE">
        <title>Chinook salmon (Oncorhynchus tshawytscha) genome and transcriptome.</title>
        <authorList>
            <person name="Christensen K.A."/>
            <person name="Leong J.S."/>
            <person name="Sakhrani D."/>
            <person name="Biagi C.A."/>
            <person name="Minkley D.R."/>
            <person name="Withler R.E."/>
            <person name="Rondeau E.B."/>
            <person name="Koop B.F."/>
            <person name="Devlin R.H."/>
        </authorList>
    </citation>
    <scope>NUCLEOTIDE SEQUENCE [LARGE SCALE GENOMIC DNA]</scope>
</reference>